<keyword evidence="6" id="KW-0560">Oxidoreductase</keyword>
<gene>
    <name evidence="12" type="primary">xdhB</name>
    <name evidence="12" type="ORF">DKT75_08300</name>
</gene>
<dbReference type="InterPro" id="IPR008274">
    <property type="entry name" value="AldOxase/xan_DH_MoCoBD1"/>
</dbReference>
<feature type="domain" description="Aldehyde oxidase/xanthine dehydrogenase a/b hammerhead" evidence="11">
    <location>
        <begin position="16"/>
        <end position="123"/>
    </location>
</feature>
<evidence type="ECO:0000256" key="7">
    <source>
        <dbReference type="ARBA" id="ARBA00023004"/>
    </source>
</evidence>
<evidence type="ECO:0000313" key="13">
    <source>
        <dbReference type="Proteomes" id="UP000245506"/>
    </source>
</evidence>
<evidence type="ECO:0000313" key="12">
    <source>
        <dbReference type="EMBL" id="PWQ96762.1"/>
    </source>
</evidence>
<dbReference type="Gene3D" id="3.30.365.10">
    <property type="entry name" value="Aldehyde oxidase/xanthine dehydrogenase, molybdopterin binding domain"/>
    <property type="match status" value="4"/>
</dbReference>
<dbReference type="Pfam" id="PF01315">
    <property type="entry name" value="Ald_Xan_dh_C"/>
    <property type="match status" value="1"/>
</dbReference>
<comment type="similarity">
    <text evidence="3">Belongs to the xanthine dehydrogenase family.</text>
</comment>
<keyword evidence="7" id="KW-0408">Iron</keyword>
<dbReference type="InterPro" id="IPR014309">
    <property type="entry name" value="Xanthine_DH_Mopterin-bd_su"/>
</dbReference>
<dbReference type="OrthoDB" id="9758509at2"/>
<comment type="cofactor">
    <cofactor evidence="2">
        <name>FAD</name>
        <dbReference type="ChEBI" id="CHEBI:57692"/>
    </cofactor>
</comment>
<dbReference type="FunFam" id="3.30.365.10:FF:000002">
    <property type="entry name" value="Xanthine dehydrogenase oxidase"/>
    <property type="match status" value="1"/>
</dbReference>
<dbReference type="Pfam" id="PF02738">
    <property type="entry name" value="MoCoBD_1"/>
    <property type="match status" value="1"/>
</dbReference>
<dbReference type="NCBIfam" id="TIGR02965">
    <property type="entry name" value="xanthine_xdhB"/>
    <property type="match status" value="1"/>
</dbReference>
<evidence type="ECO:0000256" key="8">
    <source>
        <dbReference type="ARBA" id="ARBA00023014"/>
    </source>
</evidence>
<protein>
    <submittedName>
        <fullName evidence="12">Xanthine dehydrogenase molybdopterin binding subunit</fullName>
    </submittedName>
</protein>
<comment type="cofactor">
    <cofactor evidence="10">
        <name>Mo-molybdopterin cytosine dinucleotide</name>
        <dbReference type="ChEBI" id="CHEBI:71308"/>
    </cofactor>
</comment>
<dbReference type="SMART" id="SM01008">
    <property type="entry name" value="Ald_Xan_dh_C"/>
    <property type="match status" value="1"/>
</dbReference>
<dbReference type="GO" id="GO:0051537">
    <property type="term" value="F:2 iron, 2 sulfur cluster binding"/>
    <property type="evidence" value="ECO:0007669"/>
    <property type="project" value="UniProtKB-KW"/>
</dbReference>
<evidence type="ECO:0000259" key="11">
    <source>
        <dbReference type="SMART" id="SM01008"/>
    </source>
</evidence>
<comment type="cofactor">
    <cofactor evidence="1">
        <name>Mo-molybdopterin</name>
        <dbReference type="ChEBI" id="CHEBI:71302"/>
    </cofactor>
</comment>
<keyword evidence="5" id="KW-0479">Metal-binding</keyword>
<dbReference type="GO" id="GO:0016491">
    <property type="term" value="F:oxidoreductase activity"/>
    <property type="evidence" value="ECO:0007669"/>
    <property type="project" value="UniProtKB-KW"/>
</dbReference>
<dbReference type="RefSeq" id="WP_109822960.1">
    <property type="nucleotide sequence ID" value="NZ_QGKL01000026.1"/>
</dbReference>
<dbReference type="InterPro" id="IPR000674">
    <property type="entry name" value="Ald_Oxase/Xan_DH_a/b"/>
</dbReference>
<dbReference type="InterPro" id="IPR036856">
    <property type="entry name" value="Ald_Oxase/Xan_DH_a/b_sf"/>
</dbReference>
<dbReference type="AlphaFoldDB" id="A0A317CKA5"/>
<dbReference type="SUPFAM" id="SSF54665">
    <property type="entry name" value="CO dehydrogenase molybdoprotein N-domain-like"/>
    <property type="match status" value="1"/>
</dbReference>
<evidence type="ECO:0000256" key="3">
    <source>
        <dbReference type="ARBA" id="ARBA00006849"/>
    </source>
</evidence>
<dbReference type="EMBL" id="QGKL01000026">
    <property type="protein sequence ID" value="PWQ96762.1"/>
    <property type="molecule type" value="Genomic_DNA"/>
</dbReference>
<reference evidence="12 13" key="1">
    <citation type="submission" date="2018-05" db="EMBL/GenBank/DDBJ databases">
        <title>Leucothrix arctica sp. nov., isolated from Arctic seawater.</title>
        <authorList>
            <person name="Choi A."/>
            <person name="Baek K."/>
        </authorList>
    </citation>
    <scope>NUCLEOTIDE SEQUENCE [LARGE SCALE GENOMIC DNA]</scope>
    <source>
        <strain evidence="12 13">IMCC9719</strain>
    </source>
</reference>
<name>A0A317CKA5_9GAMM</name>
<keyword evidence="4" id="KW-0001">2Fe-2S</keyword>
<dbReference type="Gene3D" id="3.90.1170.50">
    <property type="entry name" value="Aldehyde oxidase/xanthine dehydrogenase, a/b hammerhead"/>
    <property type="match status" value="1"/>
</dbReference>
<comment type="cofactor">
    <cofactor evidence="9">
        <name>[2Fe-2S] cluster</name>
        <dbReference type="ChEBI" id="CHEBI:190135"/>
    </cofactor>
</comment>
<dbReference type="GO" id="GO:0005506">
    <property type="term" value="F:iron ion binding"/>
    <property type="evidence" value="ECO:0007669"/>
    <property type="project" value="InterPro"/>
</dbReference>
<dbReference type="FunFam" id="3.30.365.10:FF:000001">
    <property type="entry name" value="Xanthine dehydrogenase oxidase"/>
    <property type="match status" value="1"/>
</dbReference>
<dbReference type="InterPro" id="IPR046867">
    <property type="entry name" value="AldOxase/xan_DH_MoCoBD2"/>
</dbReference>
<evidence type="ECO:0000256" key="2">
    <source>
        <dbReference type="ARBA" id="ARBA00001974"/>
    </source>
</evidence>
<dbReference type="Pfam" id="PF20256">
    <property type="entry name" value="MoCoBD_2"/>
    <property type="match status" value="1"/>
</dbReference>
<dbReference type="PANTHER" id="PTHR45444">
    <property type="entry name" value="XANTHINE DEHYDROGENASE"/>
    <property type="match status" value="1"/>
</dbReference>
<evidence type="ECO:0000256" key="1">
    <source>
        <dbReference type="ARBA" id="ARBA00001924"/>
    </source>
</evidence>
<dbReference type="PANTHER" id="PTHR45444:SF3">
    <property type="entry name" value="XANTHINE DEHYDROGENASE"/>
    <property type="match status" value="1"/>
</dbReference>
<dbReference type="InterPro" id="IPR016208">
    <property type="entry name" value="Ald_Oxase/xanthine_DH-like"/>
</dbReference>
<evidence type="ECO:0000256" key="4">
    <source>
        <dbReference type="ARBA" id="ARBA00022714"/>
    </source>
</evidence>
<evidence type="ECO:0000256" key="10">
    <source>
        <dbReference type="ARBA" id="ARBA00053029"/>
    </source>
</evidence>
<accession>A0A317CKA5</accession>
<dbReference type="GO" id="GO:0030151">
    <property type="term" value="F:molybdenum ion binding"/>
    <property type="evidence" value="ECO:0007669"/>
    <property type="project" value="InterPro"/>
</dbReference>
<dbReference type="InterPro" id="IPR037165">
    <property type="entry name" value="AldOxase/xan_DH_Mopterin-bd_sf"/>
</dbReference>
<dbReference type="Proteomes" id="UP000245506">
    <property type="component" value="Unassembled WGS sequence"/>
</dbReference>
<organism evidence="12 13">
    <name type="scientific">Leucothrix arctica</name>
    <dbReference type="NCBI Taxonomy" id="1481894"/>
    <lineage>
        <taxon>Bacteria</taxon>
        <taxon>Pseudomonadati</taxon>
        <taxon>Pseudomonadota</taxon>
        <taxon>Gammaproteobacteria</taxon>
        <taxon>Thiotrichales</taxon>
        <taxon>Thiotrichaceae</taxon>
        <taxon>Leucothrix</taxon>
    </lineage>
</organism>
<evidence type="ECO:0000256" key="5">
    <source>
        <dbReference type="ARBA" id="ARBA00022723"/>
    </source>
</evidence>
<evidence type="ECO:0000256" key="6">
    <source>
        <dbReference type="ARBA" id="ARBA00023002"/>
    </source>
</evidence>
<dbReference type="SUPFAM" id="SSF56003">
    <property type="entry name" value="Molybdenum cofactor-binding domain"/>
    <property type="match status" value="1"/>
</dbReference>
<sequence>MSRKSHPHESAALHVSGEASYADDLREAAGTLYAAVGMSESAHANIRSMDLAAVKASAGVVAVLTAKDIPGINDCGPIIKDDPILADGLVQYIGQAVFVVVAESYMQARRAATKAVIDYDELPAVLKPLDAKAAESFVAPPMQLVRGSPQEKLANSPNRNSGTLSVGGQEQFYLEGQISYVIPKEDNQFHVYCSTQHPTEMQHAVAHALKLYFNQVLVETRRMGGGFGGKESQSAIFACLAAICANHLNRPVKLRLDRDDDMMITGKRHCFEYDYDIGFDDDGKILAAKIEMVTRAGYSADLSVPVATRAVCHFDNAYYLSDVDIAAFCAKTNTQSNTAFRGFGGPQGAIAIEYLIDNIARILGKDPLDIRKINYYGKTSRNTTPYGQTVEDNVIHELTAEIEASSDYHQRHSEIQAFNKTSPILKKGLALTPLKFGISFNVVHFNQAGALVHVYVDGSILVNHGGTEMGQGLNTKVAQVVSHVLGVDLGIVRATPTDTSKVANTSATAASTGTDLNGKAAENAALKIRKRLCDLFVERFGGEVDDILFADNNVRNGSHEISFNELVEQAYLERIQLWSDGFYKTPELNWNKDTLTGRPFYYYAYGASVSEVLIDTLTGEWKLLRADLLHDAGNSINPAIDMGQVEGAFIQGMGWLTTEELKWTPKGKLATHAPSTYKIPAVNDCPDDLRVKLFDNKSKFDTIMRSKAVGEPPLLLGFSVFFAIRDAIASVADYTQNPELNAPATPEAILSAITGLQQP</sequence>
<proteinExistence type="inferred from homology"/>
<evidence type="ECO:0000256" key="9">
    <source>
        <dbReference type="ARBA" id="ARBA00034078"/>
    </source>
</evidence>
<keyword evidence="8" id="KW-0411">Iron-sulfur</keyword>
<comment type="caution">
    <text evidence="12">The sequence shown here is derived from an EMBL/GenBank/DDBJ whole genome shotgun (WGS) entry which is preliminary data.</text>
</comment>
<keyword evidence="13" id="KW-1185">Reference proteome</keyword>